<protein>
    <submittedName>
        <fullName evidence="1">Uncharacterized protein</fullName>
    </submittedName>
</protein>
<accession>A0ACB8S5C8</accession>
<keyword evidence="2" id="KW-1185">Reference proteome</keyword>
<evidence type="ECO:0000313" key="2">
    <source>
        <dbReference type="Proteomes" id="UP000814033"/>
    </source>
</evidence>
<reference evidence="1" key="2">
    <citation type="journal article" date="2022" name="New Phytol.">
        <title>Evolutionary transition to the ectomycorrhizal habit in the genomes of a hyperdiverse lineage of mushroom-forming fungi.</title>
        <authorList>
            <person name="Looney B."/>
            <person name="Miyauchi S."/>
            <person name="Morin E."/>
            <person name="Drula E."/>
            <person name="Courty P.E."/>
            <person name="Kohler A."/>
            <person name="Kuo A."/>
            <person name="LaButti K."/>
            <person name="Pangilinan J."/>
            <person name="Lipzen A."/>
            <person name="Riley R."/>
            <person name="Andreopoulos W."/>
            <person name="He G."/>
            <person name="Johnson J."/>
            <person name="Nolan M."/>
            <person name="Tritt A."/>
            <person name="Barry K.W."/>
            <person name="Grigoriev I.V."/>
            <person name="Nagy L.G."/>
            <person name="Hibbett D."/>
            <person name="Henrissat B."/>
            <person name="Matheny P.B."/>
            <person name="Labbe J."/>
            <person name="Martin F.M."/>
        </authorList>
    </citation>
    <scope>NUCLEOTIDE SEQUENCE</scope>
    <source>
        <strain evidence="1">FP105234-sp</strain>
    </source>
</reference>
<dbReference type="EMBL" id="MU275850">
    <property type="protein sequence ID" value="KAI0051658.1"/>
    <property type="molecule type" value="Genomic_DNA"/>
</dbReference>
<evidence type="ECO:0000313" key="1">
    <source>
        <dbReference type="EMBL" id="KAI0051658.1"/>
    </source>
</evidence>
<gene>
    <name evidence="1" type="ORF">FA95DRAFT_1554182</name>
</gene>
<sequence length="404" mass="45042">MSQHIFRGRWQEALVDIFWSSIVPATAFSVVAALVFLRLLTSSRAPSKNMGSGAVEMQFAFDERDQGFVTQKLEERQVVVSKLIVHPIKSCRGTSLAQADYNPSGLELDRRWSVIDANKHNILTARAFPKMVLIHPKIIEDPTDPSGGRLEIHFPPDSGCETFSVPLKPTASVLQQWSLVEDLTVHSFTSIDGYITQAYPTNADPTICSTILSRFFNRPVHLVYKGPRRRPAPPTHSFPQLEANVDYHDAFPLLFASEESFESVKNIVKKWCDEQENEDLRKWDASKMVIERYRPNVVLKGAGLPFAEDMWKELTISPAGASEVGGGKGFFTLVSKCTRCMLPNIDPADGSRNMSIPSKPLLKYRRGLDPGRMALSCFGCNGVPAQQGTLHVGDIVSVRTWDHV</sequence>
<dbReference type="Proteomes" id="UP000814033">
    <property type="component" value="Unassembled WGS sequence"/>
</dbReference>
<organism evidence="1 2">
    <name type="scientific">Auriscalpium vulgare</name>
    <dbReference type="NCBI Taxonomy" id="40419"/>
    <lineage>
        <taxon>Eukaryota</taxon>
        <taxon>Fungi</taxon>
        <taxon>Dikarya</taxon>
        <taxon>Basidiomycota</taxon>
        <taxon>Agaricomycotina</taxon>
        <taxon>Agaricomycetes</taxon>
        <taxon>Russulales</taxon>
        <taxon>Auriscalpiaceae</taxon>
        <taxon>Auriscalpium</taxon>
    </lineage>
</organism>
<comment type="caution">
    <text evidence="1">The sequence shown here is derived from an EMBL/GenBank/DDBJ whole genome shotgun (WGS) entry which is preliminary data.</text>
</comment>
<reference evidence="1" key="1">
    <citation type="submission" date="2021-02" db="EMBL/GenBank/DDBJ databases">
        <authorList>
            <consortium name="DOE Joint Genome Institute"/>
            <person name="Ahrendt S."/>
            <person name="Looney B.P."/>
            <person name="Miyauchi S."/>
            <person name="Morin E."/>
            <person name="Drula E."/>
            <person name="Courty P.E."/>
            <person name="Chicoki N."/>
            <person name="Fauchery L."/>
            <person name="Kohler A."/>
            <person name="Kuo A."/>
            <person name="Labutti K."/>
            <person name="Pangilinan J."/>
            <person name="Lipzen A."/>
            <person name="Riley R."/>
            <person name="Andreopoulos W."/>
            <person name="He G."/>
            <person name="Johnson J."/>
            <person name="Barry K.W."/>
            <person name="Grigoriev I.V."/>
            <person name="Nagy L."/>
            <person name="Hibbett D."/>
            <person name="Henrissat B."/>
            <person name="Matheny P.B."/>
            <person name="Labbe J."/>
            <person name="Martin F."/>
        </authorList>
    </citation>
    <scope>NUCLEOTIDE SEQUENCE</scope>
    <source>
        <strain evidence="1">FP105234-sp</strain>
    </source>
</reference>
<proteinExistence type="predicted"/>
<name>A0ACB8S5C8_9AGAM</name>